<comment type="caution">
    <text evidence="1">The sequence shown here is derived from an EMBL/GenBank/DDBJ whole genome shotgun (WGS) entry which is preliminary data.</text>
</comment>
<protein>
    <submittedName>
        <fullName evidence="1">PiggyBac transposable element-derived protein 3-like</fullName>
    </submittedName>
</protein>
<keyword evidence="2" id="KW-1185">Reference proteome</keyword>
<name>A0AAV1PDE2_SCOSC</name>
<accession>A0AAV1PDE2</accession>
<feature type="non-terminal residue" evidence="1">
    <location>
        <position position="81"/>
    </location>
</feature>
<evidence type="ECO:0000313" key="2">
    <source>
        <dbReference type="Proteomes" id="UP001314229"/>
    </source>
</evidence>
<dbReference type="Proteomes" id="UP001314229">
    <property type="component" value="Unassembled WGS sequence"/>
</dbReference>
<reference evidence="1 2" key="1">
    <citation type="submission" date="2024-01" db="EMBL/GenBank/DDBJ databases">
        <authorList>
            <person name="Alioto T."/>
            <person name="Alioto T."/>
            <person name="Gomez Garrido J."/>
        </authorList>
    </citation>
    <scope>NUCLEOTIDE SEQUENCE [LARGE SCALE GENOMIC DNA]</scope>
</reference>
<sequence>MAKRHYSIENCKEEGGPTVTQAKRTKKKVKKKEYRWRKAEFDPPDVTFFGSADKAIEERSQFTPYMYFKQFVTDEMIQLVA</sequence>
<organism evidence="1 2">
    <name type="scientific">Scomber scombrus</name>
    <name type="common">Atlantic mackerel</name>
    <name type="synonym">Scomber vernalis</name>
    <dbReference type="NCBI Taxonomy" id="13677"/>
    <lineage>
        <taxon>Eukaryota</taxon>
        <taxon>Metazoa</taxon>
        <taxon>Chordata</taxon>
        <taxon>Craniata</taxon>
        <taxon>Vertebrata</taxon>
        <taxon>Euteleostomi</taxon>
        <taxon>Actinopterygii</taxon>
        <taxon>Neopterygii</taxon>
        <taxon>Teleostei</taxon>
        <taxon>Neoteleostei</taxon>
        <taxon>Acanthomorphata</taxon>
        <taxon>Pelagiaria</taxon>
        <taxon>Scombriformes</taxon>
        <taxon>Scombridae</taxon>
        <taxon>Scomber</taxon>
    </lineage>
</organism>
<evidence type="ECO:0000313" key="1">
    <source>
        <dbReference type="EMBL" id="CAK6969746.1"/>
    </source>
</evidence>
<dbReference type="EMBL" id="CAWUFR010000142">
    <property type="protein sequence ID" value="CAK6969746.1"/>
    <property type="molecule type" value="Genomic_DNA"/>
</dbReference>
<gene>
    <name evidence="1" type="ORF">FSCOSCO3_A016636</name>
</gene>
<proteinExistence type="predicted"/>
<dbReference type="AlphaFoldDB" id="A0AAV1PDE2"/>